<name>A0ABP0P5V0_9DINO</name>
<gene>
    <name evidence="2" type="ORF">SCF082_LOCUS35355</name>
</gene>
<proteinExistence type="predicted"/>
<protein>
    <submittedName>
        <fullName evidence="2">Uncharacterized protein</fullName>
    </submittedName>
</protein>
<dbReference type="EMBL" id="CAXAMM010033448">
    <property type="protein sequence ID" value="CAK9071415.1"/>
    <property type="molecule type" value="Genomic_DNA"/>
</dbReference>
<keyword evidence="3" id="KW-1185">Reference proteome</keyword>
<accession>A0ABP0P5V0</accession>
<feature type="signal peptide" evidence="1">
    <location>
        <begin position="1"/>
        <end position="25"/>
    </location>
</feature>
<sequence>MSTTRLMPLMLLGALLLGVCSPANAQDIDDLQLFAPAEITSYGSDYPPQRQGWFGSVDWIRTSITAPDVTDIGANGASAFVVSGELGGDFPPTFPTQILPSFFPTERGRIETNTINTSPFSGDFTNGTRIEWGHVDGHWGWMCGMNLINPQTNEIVAGDVDVVFLDTYVLQPFVDLETGLLSFHPVGYLDGFINTTSLDTVDDTSFDILLPGSIFGPAFGRYFDGNLDGVIDPTNIADELPATFKDLDDLYRLPVTFESIKVRNVVEVNTYELMPFYRFDQFHKGGNLEVGVGLRFTRFEERFVVQGWGGILDDSNWNTKANNNIVGPQIMARWSKRVGRFNFAAQGRGFLGFNFQNVRQVGTLASFLDDAVPPAETTSRPNNLPAILNASTFNHGFHTEELAPSVELRAEVSYTVTKAFALKGGWTGSWQDGLARPSNMISYRMPTMGILGENNRQSVFMNGITLGVEMNR</sequence>
<organism evidence="2 3">
    <name type="scientific">Durusdinium trenchii</name>
    <dbReference type="NCBI Taxonomy" id="1381693"/>
    <lineage>
        <taxon>Eukaryota</taxon>
        <taxon>Sar</taxon>
        <taxon>Alveolata</taxon>
        <taxon>Dinophyceae</taxon>
        <taxon>Suessiales</taxon>
        <taxon>Symbiodiniaceae</taxon>
        <taxon>Durusdinium</taxon>
    </lineage>
</organism>
<comment type="caution">
    <text evidence="2">The sequence shown here is derived from an EMBL/GenBank/DDBJ whole genome shotgun (WGS) entry which is preliminary data.</text>
</comment>
<keyword evidence="1" id="KW-0732">Signal</keyword>
<dbReference type="Proteomes" id="UP001642464">
    <property type="component" value="Unassembled WGS sequence"/>
</dbReference>
<evidence type="ECO:0000313" key="3">
    <source>
        <dbReference type="Proteomes" id="UP001642464"/>
    </source>
</evidence>
<evidence type="ECO:0000313" key="2">
    <source>
        <dbReference type="EMBL" id="CAK9071415.1"/>
    </source>
</evidence>
<reference evidence="2 3" key="1">
    <citation type="submission" date="2024-02" db="EMBL/GenBank/DDBJ databases">
        <authorList>
            <person name="Chen Y."/>
            <person name="Shah S."/>
            <person name="Dougan E. K."/>
            <person name="Thang M."/>
            <person name="Chan C."/>
        </authorList>
    </citation>
    <scope>NUCLEOTIDE SEQUENCE [LARGE SCALE GENOMIC DNA]</scope>
</reference>
<evidence type="ECO:0000256" key="1">
    <source>
        <dbReference type="SAM" id="SignalP"/>
    </source>
</evidence>
<feature type="chain" id="PRO_5045669568" evidence="1">
    <location>
        <begin position="26"/>
        <end position="472"/>
    </location>
</feature>